<proteinExistence type="predicted"/>
<gene>
    <name evidence="1" type="ORF">EV197_0042</name>
</gene>
<accession>A0A4Q7PIV8</accession>
<name>A0A4Q7PIV8_9FLAO</name>
<organism evidence="1 2">
    <name type="scientific">Aquimarina brevivitae</name>
    <dbReference type="NCBI Taxonomy" id="323412"/>
    <lineage>
        <taxon>Bacteria</taxon>
        <taxon>Pseudomonadati</taxon>
        <taxon>Bacteroidota</taxon>
        <taxon>Flavobacteriia</taxon>
        <taxon>Flavobacteriales</taxon>
        <taxon>Flavobacteriaceae</taxon>
        <taxon>Aquimarina</taxon>
    </lineage>
</organism>
<evidence type="ECO:0000313" key="1">
    <source>
        <dbReference type="EMBL" id="RZS98842.1"/>
    </source>
</evidence>
<comment type="caution">
    <text evidence="1">The sequence shown here is derived from an EMBL/GenBank/DDBJ whole genome shotgun (WGS) entry which is preliminary data.</text>
</comment>
<protein>
    <submittedName>
        <fullName evidence="1">Uncharacterized protein</fullName>
    </submittedName>
</protein>
<reference evidence="1 2" key="1">
    <citation type="submission" date="2019-02" db="EMBL/GenBank/DDBJ databases">
        <title>Genomic Encyclopedia of Type Strains, Phase IV (KMG-IV): sequencing the most valuable type-strain genomes for metagenomic binning, comparative biology and taxonomic classification.</title>
        <authorList>
            <person name="Goeker M."/>
        </authorList>
    </citation>
    <scope>NUCLEOTIDE SEQUENCE [LARGE SCALE GENOMIC DNA]</scope>
    <source>
        <strain evidence="1 2">DSM 17196</strain>
    </source>
</reference>
<evidence type="ECO:0000313" key="2">
    <source>
        <dbReference type="Proteomes" id="UP000292262"/>
    </source>
</evidence>
<keyword evidence="2" id="KW-1185">Reference proteome</keyword>
<dbReference type="AlphaFoldDB" id="A0A4Q7PIV8"/>
<dbReference type="Proteomes" id="UP000292262">
    <property type="component" value="Unassembled WGS sequence"/>
</dbReference>
<dbReference type="EMBL" id="SGXE01000001">
    <property type="protein sequence ID" value="RZS98842.1"/>
    <property type="molecule type" value="Genomic_DNA"/>
</dbReference>
<sequence>MSIFLAHLSILFCSLAYQNPNVMRKLLQIIIVLFTASGMAQLPQELLTATEKTTVFDSYVGSIYSNDDYQGATVVAEKTGTFKVPVRYNIFNDAIECEDGSQLYELAKTPTTHVRIGDDYFYYCKFKSERGFNKEGYYVLVELTDFYRVYKKYELDVTEAKAMDANTGAAQIAKIETRETYFLEENGTIVELPTNKKDLLAVFSDKEEALKEYMKEERIKPKKEEDLLKFVAKYNGLRNLDANPTRSLLSNRVQNN</sequence>